<dbReference type="SUPFAM" id="SSF56112">
    <property type="entry name" value="Protein kinase-like (PK-like)"/>
    <property type="match status" value="1"/>
</dbReference>
<comment type="caution">
    <text evidence="2">The sequence shown here is derived from an EMBL/GenBank/DDBJ whole genome shotgun (WGS) entry which is preliminary data.</text>
</comment>
<reference evidence="2 3" key="1">
    <citation type="submission" date="2020-07" db="EMBL/GenBank/DDBJ databases">
        <title>Pseudogemmobacter sp. nov., isolated from poultry manure in Taiwan.</title>
        <authorList>
            <person name="Lin S.-Y."/>
            <person name="Tang Y.-S."/>
            <person name="Young C.-C."/>
        </authorList>
    </citation>
    <scope>NUCLEOTIDE SEQUENCE [LARGE SCALE GENOMIC DNA]</scope>
    <source>
        <strain evidence="2 3">CC-YST710</strain>
    </source>
</reference>
<dbReference type="InterPro" id="IPR002575">
    <property type="entry name" value="Aminoglycoside_PTrfase"/>
</dbReference>
<dbReference type="InterPro" id="IPR011009">
    <property type="entry name" value="Kinase-like_dom_sf"/>
</dbReference>
<protein>
    <submittedName>
        <fullName evidence="2">Phosphotransferase</fullName>
    </submittedName>
</protein>
<keyword evidence="3" id="KW-1185">Reference proteome</keyword>
<dbReference type="RefSeq" id="WP_226935364.1">
    <property type="nucleotide sequence ID" value="NZ_JACDXX010000008.1"/>
</dbReference>
<sequence length="315" mass="33888">MNAILSEADFTRVIAGLPGAGGAVTRPGPVALASPSGRGLEGEGVFLDLAGGGSGYLKLFHPEVLPFFDLATGFEVARRAGAAGIAPAVLWSDTAAGAILFAAAPSGWREAKLSDYLSPALRQAKLTALRRLHELPATGQRFDAFARTDALIAEARARQIALPEDLAWCMELLEAARPVLEAAPLALCRNEGTVSNLLIGPGAGVMLIDFDRAGLNDPMYDLGAVLAEMCVEERDMEQAFLYYRGKSDPAGFARARIWSALDDLMHALYCRVLGHISGRKALEWLKFGEWRLMRARLMLSHPGFEEKIRIAKGEA</sequence>
<evidence type="ECO:0000313" key="2">
    <source>
        <dbReference type="EMBL" id="MCB5410452.1"/>
    </source>
</evidence>
<organism evidence="2 3">
    <name type="scientific">Pseudogemmobacter faecipullorum</name>
    <dbReference type="NCBI Taxonomy" id="2755041"/>
    <lineage>
        <taxon>Bacteria</taxon>
        <taxon>Pseudomonadati</taxon>
        <taxon>Pseudomonadota</taxon>
        <taxon>Alphaproteobacteria</taxon>
        <taxon>Rhodobacterales</taxon>
        <taxon>Paracoccaceae</taxon>
        <taxon>Pseudogemmobacter</taxon>
    </lineage>
</organism>
<dbReference type="EMBL" id="JACDXX010000008">
    <property type="protein sequence ID" value="MCB5410452.1"/>
    <property type="molecule type" value="Genomic_DNA"/>
</dbReference>
<evidence type="ECO:0000313" key="3">
    <source>
        <dbReference type="Proteomes" id="UP001198571"/>
    </source>
</evidence>
<evidence type="ECO:0000259" key="1">
    <source>
        <dbReference type="Pfam" id="PF01636"/>
    </source>
</evidence>
<name>A0ABS8CM35_9RHOB</name>
<feature type="domain" description="Aminoglycoside phosphotransferase" evidence="1">
    <location>
        <begin position="42"/>
        <end position="251"/>
    </location>
</feature>
<dbReference type="Proteomes" id="UP001198571">
    <property type="component" value="Unassembled WGS sequence"/>
</dbReference>
<gene>
    <name evidence="2" type="ORF">H0485_10610</name>
</gene>
<accession>A0ABS8CM35</accession>
<dbReference type="Pfam" id="PF01636">
    <property type="entry name" value="APH"/>
    <property type="match status" value="1"/>
</dbReference>
<dbReference type="Gene3D" id="3.90.1200.10">
    <property type="match status" value="1"/>
</dbReference>
<proteinExistence type="predicted"/>